<name>A0ABP1RDN6_9HEXA</name>
<proteinExistence type="inferred from homology"/>
<dbReference type="Pfam" id="PF18016">
    <property type="entry name" value="SAM_3"/>
    <property type="match status" value="1"/>
</dbReference>
<sequence>MEDYRVGYLLASMSTYHRNMSTTDVRTPRPAKTPAWSVPPMMTSPMEDPSSCSDNASDNSDKLESFCQAPTQNSASKTRKRKIVSSSGGTSFMNAGAMNGAMEVGATGRGASHNAGGEHGGPHNKEMGGDTRNAGSLWADAESLAADFDGSLSGLGADLSNNSYDMSEALLALPSLYNNRNASTNSSPQAANPNVQSGFIKEAGLTPLAAAHLHGGSSVSLPGDFHFEAHSSSSCPQNSSGNAGHHHPQDPIHLDCERRFQYVLAAATSTATKVNEETLTYLNQNQPYEIKLKKLGELTAYRGVVFRSIVRLCFHDRRLQFSEREQIALWEDSHPNDRILQVDLPLSYGVTLLHQSQGYESPTNQIQFLWEPLKEVGLYVKINCISTEFTPKKHGGEKGVPFRMMIETYSHPDNVRLHAAACQVKVFKLKGADRKHKQDREKILKKTPVEQAKLQPSYECTVFSDVPLESLESPPSTVQSTHAAMLSPLYSSDHPNADSPENYSNSGNGNSTTGNVSQATTPPASTQGGTFSAHFSPESVRRWLIRNRFGSTKTLWDFSGLDLMRLSKEELVEMCGLAEGIRLYNALHYKITFYITVINEYKTEIGPSSESNGSMNGPGVCSTSGTTLDQDTIFHPVCLSSPSIMEFTSVLSSLFISQCPQDSQTVERLLLSVCAPGNTTRIRVLLTEQLLSTLKDQTAFKALKKGAEIFLEVVE</sequence>
<dbReference type="PROSITE" id="PS51968">
    <property type="entry name" value="GRH_CP2_DB"/>
    <property type="match status" value="1"/>
</dbReference>
<feature type="compositionally biased region" description="Low complexity" evidence="3">
    <location>
        <begin position="504"/>
        <end position="515"/>
    </location>
</feature>
<feature type="compositionally biased region" description="Basic and acidic residues" evidence="3">
    <location>
        <begin position="120"/>
        <end position="129"/>
    </location>
</feature>
<organism evidence="5 6">
    <name type="scientific">Orchesella dallaii</name>
    <dbReference type="NCBI Taxonomy" id="48710"/>
    <lineage>
        <taxon>Eukaryota</taxon>
        <taxon>Metazoa</taxon>
        <taxon>Ecdysozoa</taxon>
        <taxon>Arthropoda</taxon>
        <taxon>Hexapoda</taxon>
        <taxon>Collembola</taxon>
        <taxon>Entomobryomorpha</taxon>
        <taxon>Entomobryoidea</taxon>
        <taxon>Orchesellidae</taxon>
        <taxon>Orchesellinae</taxon>
        <taxon>Orchesella</taxon>
    </lineage>
</organism>
<feature type="compositionally biased region" description="Polar residues" evidence="3">
    <location>
        <begin position="489"/>
        <end position="503"/>
    </location>
</feature>
<evidence type="ECO:0000256" key="1">
    <source>
        <dbReference type="ARBA" id="ARBA00010852"/>
    </source>
</evidence>
<keyword evidence="2" id="KW-0238">DNA-binding</keyword>
<feature type="region of interest" description="Disordered" evidence="3">
    <location>
        <begin position="107"/>
        <end position="130"/>
    </location>
</feature>
<dbReference type="Pfam" id="PF04516">
    <property type="entry name" value="CP2"/>
    <property type="match status" value="1"/>
</dbReference>
<dbReference type="InterPro" id="IPR013761">
    <property type="entry name" value="SAM/pointed_sf"/>
</dbReference>
<feature type="compositionally biased region" description="Low complexity" evidence="3">
    <location>
        <begin position="231"/>
        <end position="240"/>
    </location>
</feature>
<evidence type="ECO:0000313" key="6">
    <source>
        <dbReference type="Proteomes" id="UP001642540"/>
    </source>
</evidence>
<dbReference type="PANTHER" id="PTHR11037">
    <property type="entry name" value="TRANSCRIPTION FACTOR CP2"/>
    <property type="match status" value="1"/>
</dbReference>
<dbReference type="Proteomes" id="UP001642540">
    <property type="component" value="Unassembled WGS sequence"/>
</dbReference>
<feature type="domain" description="Grh/CP2 DB" evidence="4">
    <location>
        <begin position="255"/>
        <end position="496"/>
    </location>
</feature>
<feature type="compositionally biased region" description="Polar residues" evidence="3">
    <location>
        <begin position="516"/>
        <end position="530"/>
    </location>
</feature>
<protein>
    <recommendedName>
        <fullName evidence="4">Grh/CP2 DB domain-containing protein</fullName>
    </recommendedName>
</protein>
<dbReference type="EMBL" id="CAXLJM020000072">
    <property type="protein sequence ID" value="CAL8126378.1"/>
    <property type="molecule type" value="Genomic_DNA"/>
</dbReference>
<dbReference type="InterPro" id="IPR041418">
    <property type="entry name" value="SAM_3"/>
</dbReference>
<keyword evidence="6" id="KW-1185">Reference proteome</keyword>
<dbReference type="SUPFAM" id="SSF47769">
    <property type="entry name" value="SAM/Pointed domain"/>
    <property type="match status" value="1"/>
</dbReference>
<gene>
    <name evidence="5" type="ORF">ODALV1_LOCUS21370</name>
</gene>
<dbReference type="InterPro" id="IPR040167">
    <property type="entry name" value="TF_CP2-like"/>
</dbReference>
<feature type="region of interest" description="Disordered" evidence="3">
    <location>
        <begin position="230"/>
        <end position="251"/>
    </location>
</feature>
<evidence type="ECO:0000313" key="5">
    <source>
        <dbReference type="EMBL" id="CAL8126378.1"/>
    </source>
</evidence>
<dbReference type="PANTHER" id="PTHR11037:SF21">
    <property type="entry name" value="GEMINI, ISOFORM C"/>
    <property type="match status" value="1"/>
</dbReference>
<keyword evidence="2" id="KW-0539">Nucleus</keyword>
<feature type="compositionally biased region" description="Low complexity" evidence="3">
    <location>
        <begin position="48"/>
        <end position="58"/>
    </location>
</feature>
<reference evidence="5 6" key="1">
    <citation type="submission" date="2024-08" db="EMBL/GenBank/DDBJ databases">
        <authorList>
            <person name="Cucini C."/>
            <person name="Frati F."/>
        </authorList>
    </citation>
    <scope>NUCLEOTIDE SEQUENCE [LARGE SCALE GENOMIC DNA]</scope>
</reference>
<accession>A0ABP1RDN6</accession>
<feature type="region of interest" description="Disordered" evidence="3">
    <location>
        <begin position="488"/>
        <end position="533"/>
    </location>
</feature>
<comment type="caution">
    <text evidence="5">The sequence shown here is derived from an EMBL/GenBank/DDBJ whole genome shotgun (WGS) entry which is preliminary data.</text>
</comment>
<dbReference type="Gene3D" id="1.10.150.50">
    <property type="entry name" value="Transcription Factor, Ets-1"/>
    <property type="match status" value="1"/>
</dbReference>
<evidence type="ECO:0000256" key="2">
    <source>
        <dbReference type="PROSITE-ProRule" id="PRU01313"/>
    </source>
</evidence>
<evidence type="ECO:0000259" key="4">
    <source>
        <dbReference type="PROSITE" id="PS51968"/>
    </source>
</evidence>
<dbReference type="InterPro" id="IPR007604">
    <property type="entry name" value="CP2"/>
</dbReference>
<evidence type="ECO:0000256" key="3">
    <source>
        <dbReference type="SAM" id="MobiDB-lite"/>
    </source>
</evidence>
<comment type="similarity">
    <text evidence="1">Belongs to the grh/CP2 family. CP2 subfamily.</text>
</comment>
<feature type="region of interest" description="Disordered" evidence="3">
    <location>
        <begin position="20"/>
        <end position="63"/>
    </location>
</feature>
<comment type="subcellular location">
    <subcellularLocation>
        <location evidence="2">Nucleus</location>
    </subcellularLocation>
</comment>